<evidence type="ECO:0000256" key="1">
    <source>
        <dbReference type="SAM" id="MobiDB-lite"/>
    </source>
</evidence>
<dbReference type="InterPro" id="IPR001394">
    <property type="entry name" value="Peptidase_C19_UCH"/>
</dbReference>
<feature type="region of interest" description="Disordered" evidence="1">
    <location>
        <begin position="621"/>
        <end position="642"/>
    </location>
</feature>
<protein>
    <recommendedName>
        <fullName evidence="2">USP domain-containing protein</fullName>
    </recommendedName>
</protein>
<dbReference type="SUPFAM" id="SSF54001">
    <property type="entry name" value="Cysteine proteinases"/>
    <property type="match status" value="1"/>
</dbReference>
<reference evidence="3" key="1">
    <citation type="submission" date="2023-10" db="EMBL/GenBank/DDBJ databases">
        <authorList>
            <person name="Chen Y."/>
            <person name="Shah S."/>
            <person name="Dougan E. K."/>
            <person name="Thang M."/>
            <person name="Chan C."/>
        </authorList>
    </citation>
    <scope>NUCLEOTIDE SEQUENCE [LARGE SCALE GENOMIC DNA]</scope>
</reference>
<gene>
    <name evidence="3" type="ORF">PCOR1329_LOCUS60073</name>
</gene>
<dbReference type="InterPro" id="IPR038765">
    <property type="entry name" value="Papain-like_cys_pep_sf"/>
</dbReference>
<accession>A0ABN9VPQ6</accession>
<dbReference type="Gene3D" id="3.90.70.10">
    <property type="entry name" value="Cysteine proteinases"/>
    <property type="match status" value="1"/>
</dbReference>
<dbReference type="Proteomes" id="UP001189429">
    <property type="component" value="Unassembled WGS sequence"/>
</dbReference>
<feature type="compositionally biased region" description="Low complexity" evidence="1">
    <location>
        <begin position="247"/>
        <end position="260"/>
    </location>
</feature>
<evidence type="ECO:0000313" key="4">
    <source>
        <dbReference type="Proteomes" id="UP001189429"/>
    </source>
</evidence>
<comment type="caution">
    <text evidence="3">The sequence shown here is derived from an EMBL/GenBank/DDBJ whole genome shotgun (WGS) entry which is preliminary data.</text>
</comment>
<evidence type="ECO:0000259" key="2">
    <source>
        <dbReference type="PROSITE" id="PS50235"/>
    </source>
</evidence>
<organism evidence="3 4">
    <name type="scientific">Prorocentrum cordatum</name>
    <dbReference type="NCBI Taxonomy" id="2364126"/>
    <lineage>
        <taxon>Eukaryota</taxon>
        <taxon>Sar</taxon>
        <taxon>Alveolata</taxon>
        <taxon>Dinophyceae</taxon>
        <taxon>Prorocentrales</taxon>
        <taxon>Prorocentraceae</taxon>
        <taxon>Prorocentrum</taxon>
    </lineage>
</organism>
<name>A0ABN9VPQ6_9DINO</name>
<dbReference type="Pfam" id="PF00443">
    <property type="entry name" value="UCH"/>
    <property type="match status" value="1"/>
</dbReference>
<dbReference type="PANTHER" id="PTHR24006">
    <property type="entry name" value="UBIQUITIN CARBOXYL-TERMINAL HYDROLASE"/>
    <property type="match status" value="1"/>
</dbReference>
<evidence type="ECO:0000313" key="3">
    <source>
        <dbReference type="EMBL" id="CAK0875392.1"/>
    </source>
</evidence>
<dbReference type="InterPro" id="IPR050164">
    <property type="entry name" value="Peptidase_C19"/>
</dbReference>
<dbReference type="InterPro" id="IPR028889">
    <property type="entry name" value="USP"/>
</dbReference>
<feature type="region of interest" description="Disordered" evidence="1">
    <location>
        <begin position="247"/>
        <end position="273"/>
    </location>
</feature>
<sequence>MADARSPLADKLPCLSLMREEMEQRSRLEGHAWLIGHLLEQVCRSPVDHSPDLQHLLWLLGGAPSPQLLRPLLEGLAQELERLASLWVILCLWVPEPQPPLQDGALPPWPADAPAPPHALLCAVLGAFWQLAAVSAGDAAAASLCRTSLLTLCAMAAWGVGRVAQGAAELLLALHRRGPRLPEEVWESARPVVEQQLAGLFAAAGELAGRLRAGVASGGGGCGHPAAGAFHSAPALQAGFRPAAAAPPATAPSLAPAAPFGGPPPAAAGAGRFHSAPGGAGGCGFQALPEDSEELPYDPAHVGLQNTNNTCYMNSFIQALFMTNRFIWRIFSFKLRLKKNPSKVDKEDFQFGRKLVEVLQEQMAKMALTKHKHTDIWELLQAFPDIYRSGEQQDVTETIRFVFDQLGGFEQALIREVFAGELAEKTQCQVCGHVKSRPETFSDLVLTVPPEEEAKAWGTIPTTQMLLDERLKFERLDDDALLECETCQKKQPVGKWAEIVSPPAHLCICLNRFTFNMKTCDFTKEKTPIRVDGGVQIGQFRYELYFVIFHSGQTATSGHYYAMGRRSEPTASQDNPWMTMDDSQVKPADMALLSGEQQEKKKDDNPYVLFYRCAEAPPTPVARMPRALANEVKRKDNDRQES</sequence>
<dbReference type="PROSITE" id="PS50235">
    <property type="entry name" value="USP_3"/>
    <property type="match status" value="1"/>
</dbReference>
<feature type="compositionally biased region" description="Basic and acidic residues" evidence="1">
    <location>
        <begin position="631"/>
        <end position="642"/>
    </location>
</feature>
<proteinExistence type="predicted"/>
<feature type="domain" description="USP" evidence="2">
    <location>
        <begin position="302"/>
        <end position="614"/>
    </location>
</feature>
<dbReference type="PANTHER" id="PTHR24006:SF908">
    <property type="entry name" value="DEUBIQUITINATING APOPTOTIC INHIBITOR, ISOFORM A"/>
    <property type="match status" value="1"/>
</dbReference>
<dbReference type="EMBL" id="CAUYUJ010017505">
    <property type="protein sequence ID" value="CAK0875392.1"/>
    <property type="molecule type" value="Genomic_DNA"/>
</dbReference>
<keyword evidence="4" id="KW-1185">Reference proteome</keyword>